<dbReference type="SUPFAM" id="SSF56112">
    <property type="entry name" value="Protein kinase-like (PK-like)"/>
    <property type="match status" value="2"/>
</dbReference>
<sequence length="1384" mass="149199">MADVLVALYDQLDNPNNPHRYARWIPQPNINLPADRNALQVHMYPPARQPGNANAAPRRRGRSAGIAGALIHSFAETRRDEQRPINNSNCEFRYLKTLGCGGQGLAALYEYTPNLDRRGEVRHVVIKYFFPHERRIARVGRAQAVARAREIARKEVFFAAGFLRAAHVTQLARIQQLPPRAMLFFNLPDGCATALEYYARGDAHGALKRFSQYYWSTLNNAQRISLPKKFYWNIFKCLWRMHVAMAYPPRSFAGDQDAFCASTELINEEFPGFFDPGARRQPSRLVHFDLDPQNILVGDFDDDRGSDHYSVPNLKVSDFGCMQDVTRAKLRDAACMQRFRAIGKTAYLAPEQFTTEWDLPFFDPRAPPQDWPAEVAGKFSNKTNLFQLGMVMYNFLTLTMMGTSDPRPQPIPYPHHPHHPVEAGKPPGRTYASVLLYDDQAGHIEPYLRDLVIRMLYEDADRRPDFMEVESILRITQPWARGDDESRDLSERIFNQPSQAVPDGPKSRLLNYLEHGGALQPGMGPTEMIPWYDQNFPAQGNAVPAAAPGPAAQPGPAAPPGYGAVGVMAPPGGPQLPYPPIPGGPPPVFRAPTPLHNAPPPPALGLPPPAGLAPPAGFAHPGMQAAQAAQAAGAGQGVGAQLAQHWNQQALAAAALLRLAGGPQSPGGMRGQRGQTPGPGVGRGRGASGAAQVLAPYHAGLQNRYPRRTPLPGVAHLISQVGGYPGPAAQHAAGRGRGPAPPQPPLPGIASIVMGPPPNMAAHAAQQAAMQASQQAAIHAAQLAALQAARQPTPGVHGPGIIGPAAMAAPGGPAAPQGPALPHIPMGPPGPVLPQMQMQMGPPGPAPQHLLRSQPAQDNLRGQAPGSHAGNAGGAGEGGSGGGGAGGGGSGGGGSGGGGAGGGGSGGGGSGGGGAGAAKATILNVRSDSSTRRRRRARKSKVRHLARMARRTTGPYAWVSDVDENGEEIPIPPNRAAPFPPKSYSPQAQPVHLPSPPQTVPKRVRFARLPSPYQSSSRQAPPERLPSPTPVPPPREFVTLFPTDTSTRLPPRAPQPNKPAHALPTPLTSILTSSQRYYPPSSSRSHHIVPSSSRTHYTVPSSSRTHDTVPSSSRFRGPRQQQQTQQPQPQQQQPRQQQPYIPYWRPYSPPPVAYQTGPSLLGPRPQPPSVPPAQRQSSPFPWFREAPPSPRAVPSGPRDAPPSVRPPFIRDQPRHQNPNPNPNPSPSPSPSPSPKRNPNPSPSRNPNPNPSRPRPAGPRSPPPLYPPTPPLPPQYSPTRLPHYSDAPQAGHNLPPAYPNREEIIAQLQHQDAERGRRQMQRARADQERARRVAELEGARAREARAALRRRLRREREHGGGLGRRLRRLVLGYRDEDEEEEEEDA</sequence>
<feature type="compositionally biased region" description="Gly residues" evidence="1">
    <location>
        <begin position="871"/>
        <end position="916"/>
    </location>
</feature>
<dbReference type="InterPro" id="IPR000719">
    <property type="entry name" value="Prot_kinase_dom"/>
</dbReference>
<feature type="region of interest" description="Disordered" evidence="1">
    <location>
        <begin position="725"/>
        <end position="745"/>
    </location>
</feature>
<evidence type="ECO:0000259" key="2">
    <source>
        <dbReference type="PROSITE" id="PS50011"/>
    </source>
</evidence>
<feature type="compositionally biased region" description="Pro residues" evidence="1">
    <location>
        <begin position="970"/>
        <end position="983"/>
    </location>
</feature>
<feature type="compositionally biased region" description="Low complexity" evidence="1">
    <location>
        <begin position="802"/>
        <end position="824"/>
    </location>
</feature>
<feature type="compositionally biased region" description="Pro residues" evidence="1">
    <location>
        <begin position="1023"/>
        <end position="1035"/>
    </location>
</feature>
<comment type="caution">
    <text evidence="3">The sequence shown here is derived from an EMBL/GenBank/DDBJ whole genome shotgun (WGS) entry which is preliminary data.</text>
</comment>
<gene>
    <name evidence="3" type="ORF">QBC42DRAFT_327152</name>
</gene>
<keyword evidence="4" id="KW-1185">Reference proteome</keyword>
<feature type="compositionally biased region" description="Pro residues" evidence="1">
    <location>
        <begin position="1219"/>
        <end position="1275"/>
    </location>
</feature>
<name>A0AAV9HNP3_9PEZI</name>
<dbReference type="Proteomes" id="UP001321749">
    <property type="component" value="Unassembled WGS sequence"/>
</dbReference>
<dbReference type="EMBL" id="MU864973">
    <property type="protein sequence ID" value="KAK4462401.1"/>
    <property type="molecule type" value="Genomic_DNA"/>
</dbReference>
<evidence type="ECO:0000313" key="3">
    <source>
        <dbReference type="EMBL" id="KAK4462401.1"/>
    </source>
</evidence>
<feature type="compositionally biased region" description="Basic and acidic residues" evidence="1">
    <location>
        <begin position="1310"/>
        <end position="1345"/>
    </location>
</feature>
<evidence type="ECO:0000313" key="4">
    <source>
        <dbReference type="Proteomes" id="UP001321749"/>
    </source>
</evidence>
<protein>
    <recommendedName>
        <fullName evidence="2">Protein kinase domain-containing protein</fullName>
    </recommendedName>
</protein>
<feature type="domain" description="Protein kinase" evidence="2">
    <location>
        <begin position="92"/>
        <end position="480"/>
    </location>
</feature>
<feature type="compositionally biased region" description="Acidic residues" evidence="1">
    <location>
        <begin position="1374"/>
        <end position="1384"/>
    </location>
</feature>
<reference evidence="3" key="1">
    <citation type="journal article" date="2023" name="Mol. Phylogenet. Evol.">
        <title>Genome-scale phylogeny and comparative genomics of the fungal order Sordariales.</title>
        <authorList>
            <person name="Hensen N."/>
            <person name="Bonometti L."/>
            <person name="Westerberg I."/>
            <person name="Brannstrom I.O."/>
            <person name="Guillou S."/>
            <person name="Cros-Aarteil S."/>
            <person name="Calhoun S."/>
            <person name="Haridas S."/>
            <person name="Kuo A."/>
            <person name="Mondo S."/>
            <person name="Pangilinan J."/>
            <person name="Riley R."/>
            <person name="LaButti K."/>
            <person name="Andreopoulos B."/>
            <person name="Lipzen A."/>
            <person name="Chen C."/>
            <person name="Yan M."/>
            <person name="Daum C."/>
            <person name="Ng V."/>
            <person name="Clum A."/>
            <person name="Steindorff A."/>
            <person name="Ohm R.A."/>
            <person name="Martin F."/>
            <person name="Silar P."/>
            <person name="Natvig D.O."/>
            <person name="Lalanne C."/>
            <person name="Gautier V."/>
            <person name="Ament-Velasquez S.L."/>
            <person name="Kruys A."/>
            <person name="Hutchinson M.I."/>
            <person name="Powell A.J."/>
            <person name="Barry K."/>
            <person name="Miller A.N."/>
            <person name="Grigoriev I.V."/>
            <person name="Debuchy R."/>
            <person name="Gladieux P."/>
            <person name="Hiltunen Thoren M."/>
            <person name="Johannesson H."/>
        </authorList>
    </citation>
    <scope>NUCLEOTIDE SEQUENCE</scope>
    <source>
        <strain evidence="3">PSN324</strain>
    </source>
</reference>
<accession>A0AAV9HNP3</accession>
<dbReference type="InterPro" id="IPR011009">
    <property type="entry name" value="Kinase-like_dom_sf"/>
</dbReference>
<dbReference type="GO" id="GO:0004672">
    <property type="term" value="F:protein kinase activity"/>
    <property type="evidence" value="ECO:0007669"/>
    <property type="project" value="InterPro"/>
</dbReference>
<feature type="region of interest" description="Disordered" evidence="1">
    <location>
        <begin position="662"/>
        <end position="688"/>
    </location>
</feature>
<feature type="compositionally biased region" description="Low complexity" evidence="1">
    <location>
        <begin position="1073"/>
        <end position="1094"/>
    </location>
</feature>
<dbReference type="PROSITE" id="PS50011">
    <property type="entry name" value="PROTEIN_KINASE_DOM"/>
    <property type="match status" value="1"/>
</dbReference>
<dbReference type="GO" id="GO:0005524">
    <property type="term" value="F:ATP binding"/>
    <property type="evidence" value="ECO:0007669"/>
    <property type="project" value="InterPro"/>
</dbReference>
<feature type="compositionally biased region" description="Gly residues" evidence="1">
    <location>
        <begin position="664"/>
        <end position="687"/>
    </location>
</feature>
<feature type="region of interest" description="Disordered" evidence="1">
    <location>
        <begin position="791"/>
        <end position="1384"/>
    </location>
</feature>
<feature type="compositionally biased region" description="Low complexity" evidence="1">
    <location>
        <begin position="1118"/>
        <end position="1139"/>
    </location>
</feature>
<organism evidence="3 4">
    <name type="scientific">Cladorrhinum samala</name>
    <dbReference type="NCBI Taxonomy" id="585594"/>
    <lineage>
        <taxon>Eukaryota</taxon>
        <taxon>Fungi</taxon>
        <taxon>Dikarya</taxon>
        <taxon>Ascomycota</taxon>
        <taxon>Pezizomycotina</taxon>
        <taxon>Sordariomycetes</taxon>
        <taxon>Sordariomycetidae</taxon>
        <taxon>Sordariales</taxon>
        <taxon>Podosporaceae</taxon>
        <taxon>Cladorrhinum</taxon>
    </lineage>
</organism>
<dbReference type="Gene3D" id="1.10.510.10">
    <property type="entry name" value="Transferase(Phosphotransferase) domain 1"/>
    <property type="match status" value="1"/>
</dbReference>
<feature type="compositionally biased region" description="Polar residues" evidence="1">
    <location>
        <begin position="1095"/>
        <end position="1114"/>
    </location>
</feature>
<reference evidence="3" key="2">
    <citation type="submission" date="2023-06" db="EMBL/GenBank/DDBJ databases">
        <authorList>
            <consortium name="Lawrence Berkeley National Laboratory"/>
            <person name="Mondo S.J."/>
            <person name="Hensen N."/>
            <person name="Bonometti L."/>
            <person name="Westerberg I."/>
            <person name="Brannstrom I.O."/>
            <person name="Guillou S."/>
            <person name="Cros-Aarteil S."/>
            <person name="Calhoun S."/>
            <person name="Haridas S."/>
            <person name="Kuo A."/>
            <person name="Pangilinan J."/>
            <person name="Riley R."/>
            <person name="Labutti K."/>
            <person name="Andreopoulos B."/>
            <person name="Lipzen A."/>
            <person name="Chen C."/>
            <person name="Yanf M."/>
            <person name="Daum C."/>
            <person name="Ng V."/>
            <person name="Clum A."/>
            <person name="Steindorff A."/>
            <person name="Ohm R."/>
            <person name="Martin F."/>
            <person name="Silar P."/>
            <person name="Natvig D."/>
            <person name="Lalanne C."/>
            <person name="Gautier V."/>
            <person name="Ament-Velasquez S.L."/>
            <person name="Kruys A."/>
            <person name="Hutchinson M.I."/>
            <person name="Powell A.J."/>
            <person name="Barry K."/>
            <person name="Miller A.N."/>
            <person name="Grigoriev I.V."/>
            <person name="Debuchy R."/>
            <person name="Gladieux P."/>
            <person name="Thoren M.H."/>
            <person name="Johannesson H."/>
        </authorList>
    </citation>
    <scope>NUCLEOTIDE SEQUENCE</scope>
    <source>
        <strain evidence="3">PSN324</strain>
    </source>
</reference>
<proteinExistence type="predicted"/>
<evidence type="ECO:0000256" key="1">
    <source>
        <dbReference type="SAM" id="MobiDB-lite"/>
    </source>
</evidence>
<feature type="compositionally biased region" description="Basic residues" evidence="1">
    <location>
        <begin position="932"/>
        <end position="950"/>
    </location>
</feature>